<evidence type="ECO:0000313" key="1">
    <source>
        <dbReference type="EMBL" id="BBB26631.1"/>
    </source>
</evidence>
<gene>
    <name evidence="1" type="ORF">AMJAP_2040</name>
</gene>
<protein>
    <submittedName>
        <fullName evidence="1">Type III effector protein</fullName>
    </submittedName>
</protein>
<dbReference type="Proteomes" id="UP000595663">
    <property type="component" value="Chromosome"/>
</dbReference>
<accession>A0A7R6PCQ2</accession>
<proteinExistence type="predicted"/>
<dbReference type="RefSeq" id="WP_019620584.1">
    <property type="nucleotide sequence ID" value="NZ_AP014545.1"/>
</dbReference>
<dbReference type="OrthoDB" id="9790826at2"/>
<dbReference type="AlphaFoldDB" id="A0A7R6PCQ2"/>
<organism evidence="1 2">
    <name type="scientific">Amphritea japonica ATCC BAA-1530</name>
    <dbReference type="NCBI Taxonomy" id="1278309"/>
    <lineage>
        <taxon>Bacteria</taxon>
        <taxon>Pseudomonadati</taxon>
        <taxon>Pseudomonadota</taxon>
        <taxon>Gammaproteobacteria</taxon>
        <taxon>Oceanospirillales</taxon>
        <taxon>Oceanospirillaceae</taxon>
        <taxon>Amphritea</taxon>
    </lineage>
</organism>
<dbReference type="EMBL" id="AP014545">
    <property type="protein sequence ID" value="BBB26631.1"/>
    <property type="molecule type" value="Genomic_DNA"/>
</dbReference>
<dbReference type="InterPro" id="IPR014984">
    <property type="entry name" value="HopJ"/>
</dbReference>
<dbReference type="Pfam" id="PF08888">
    <property type="entry name" value="HopJ"/>
    <property type="match status" value="1"/>
</dbReference>
<evidence type="ECO:0000313" key="2">
    <source>
        <dbReference type="Proteomes" id="UP000595663"/>
    </source>
</evidence>
<sequence>MDLQQFTQQLNTPAKIDFEDTMAVIEAHYDYTPARFSNGDLINEAGTNEGSCKIFAFAKIHSLSEQQTLNCFGRFYHQDVLENPQNNDHGNIRNFMAQGWAGINFEETALQQKQGS</sequence>
<reference evidence="1 2" key="1">
    <citation type="journal article" date="2008" name="Int. J. Syst. Evol. Microbiol.">
        <title>Amphritea japonica sp. nov. and Amphritea balenae sp. nov., isolated from the sediment adjacent to sperm whale carcasses off Kagoshima, Japan.</title>
        <authorList>
            <person name="Miyazaki M."/>
            <person name="Nogi Y."/>
            <person name="Fujiwara Y."/>
            <person name="Kawato M."/>
            <person name="Nagahama T."/>
            <person name="Kubokawa K."/>
            <person name="Horikoshi K."/>
        </authorList>
    </citation>
    <scope>NUCLEOTIDE SEQUENCE [LARGE SCALE GENOMIC DNA]</scope>
    <source>
        <strain evidence="1 2">ATCC BAA-1530</strain>
    </source>
</reference>
<dbReference type="InterPro" id="IPR038604">
    <property type="entry name" value="HopJ_sf"/>
</dbReference>
<name>A0A7R6PCQ2_9GAMM</name>
<keyword evidence="2" id="KW-1185">Reference proteome</keyword>
<dbReference type="KEGG" id="ajp:AMJAP_2040"/>
<dbReference type="Gene3D" id="3.20.160.10">
    <property type="entry name" value="vpa0580 domain like"/>
    <property type="match status" value="1"/>
</dbReference>